<comment type="catalytic activity">
    <reaction evidence="13">
        <text>L-seryl-[protein] + ATP = O-phospho-L-seryl-[protein] + ADP + H(+)</text>
        <dbReference type="Rhea" id="RHEA:17989"/>
        <dbReference type="Rhea" id="RHEA-COMP:9863"/>
        <dbReference type="Rhea" id="RHEA-COMP:11604"/>
        <dbReference type="ChEBI" id="CHEBI:15378"/>
        <dbReference type="ChEBI" id="CHEBI:29999"/>
        <dbReference type="ChEBI" id="CHEBI:30616"/>
        <dbReference type="ChEBI" id="CHEBI:83421"/>
        <dbReference type="ChEBI" id="CHEBI:456216"/>
        <dbReference type="EC" id="2.7.11.22"/>
    </reaction>
</comment>
<gene>
    <name evidence="16" type="ORF">I79_022371</name>
</gene>
<dbReference type="Pfam" id="PF00069">
    <property type="entry name" value="Pkinase"/>
    <property type="match status" value="1"/>
</dbReference>
<evidence type="ECO:0000256" key="13">
    <source>
        <dbReference type="ARBA" id="ARBA00048367"/>
    </source>
</evidence>
<evidence type="ECO:0000256" key="11">
    <source>
        <dbReference type="ARBA" id="ARBA00023306"/>
    </source>
</evidence>
<evidence type="ECO:0000259" key="15">
    <source>
        <dbReference type="Pfam" id="PF00069"/>
    </source>
</evidence>
<evidence type="ECO:0000256" key="5">
    <source>
        <dbReference type="ARBA" id="ARBA00022553"/>
    </source>
</evidence>
<dbReference type="InterPro" id="IPR011009">
    <property type="entry name" value="Kinase-like_dom_sf"/>
</dbReference>
<evidence type="ECO:0000256" key="2">
    <source>
        <dbReference type="ARBA" id="ARBA00012425"/>
    </source>
</evidence>
<dbReference type="GO" id="GO:0000082">
    <property type="term" value="P:G1/S transition of mitotic cell cycle"/>
    <property type="evidence" value="ECO:0007669"/>
    <property type="project" value="TreeGrafter"/>
</dbReference>
<dbReference type="EMBL" id="JH002329">
    <property type="protein sequence ID" value="EGW09911.1"/>
    <property type="molecule type" value="Genomic_DNA"/>
</dbReference>
<dbReference type="InParanoid" id="G3IF55"/>
<dbReference type="GO" id="GO:0030332">
    <property type="term" value="F:cyclin binding"/>
    <property type="evidence" value="ECO:0007669"/>
    <property type="project" value="TreeGrafter"/>
</dbReference>
<feature type="domain" description="Protein kinase" evidence="15">
    <location>
        <begin position="36"/>
        <end position="142"/>
    </location>
</feature>
<comment type="subcellular location">
    <subcellularLocation>
        <location evidence="1">Cytoplasm</location>
    </subcellularLocation>
</comment>
<evidence type="ECO:0000256" key="14">
    <source>
        <dbReference type="SAM" id="SignalP"/>
    </source>
</evidence>
<dbReference type="GO" id="GO:0051301">
    <property type="term" value="P:cell division"/>
    <property type="evidence" value="ECO:0007669"/>
    <property type="project" value="UniProtKB-KW"/>
</dbReference>
<dbReference type="PANTHER" id="PTHR24056:SF129">
    <property type="entry name" value="CYCLIN-DEPENDENT KINASE 4"/>
    <property type="match status" value="1"/>
</dbReference>
<dbReference type="InterPro" id="IPR050108">
    <property type="entry name" value="CDK"/>
</dbReference>
<dbReference type="GO" id="GO:0005634">
    <property type="term" value="C:nucleus"/>
    <property type="evidence" value="ECO:0007669"/>
    <property type="project" value="TreeGrafter"/>
</dbReference>
<dbReference type="Gene3D" id="1.10.510.10">
    <property type="entry name" value="Transferase(Phosphotransferase) domain 1"/>
    <property type="match status" value="1"/>
</dbReference>
<dbReference type="SUPFAM" id="SSF56112">
    <property type="entry name" value="Protein kinase-like (PK-like)"/>
    <property type="match status" value="1"/>
</dbReference>
<keyword evidence="4" id="KW-0723">Serine/threonine-protein kinase</keyword>
<dbReference type="GO" id="GO:0000307">
    <property type="term" value="C:cyclin-dependent protein kinase holoenzyme complex"/>
    <property type="evidence" value="ECO:0007669"/>
    <property type="project" value="TreeGrafter"/>
</dbReference>
<dbReference type="STRING" id="10029.G3IF55"/>
<keyword evidence="8" id="KW-0547">Nucleotide-binding</keyword>
<evidence type="ECO:0000256" key="3">
    <source>
        <dbReference type="ARBA" id="ARBA00022490"/>
    </source>
</evidence>
<evidence type="ECO:0000313" key="17">
    <source>
        <dbReference type="Proteomes" id="UP000001075"/>
    </source>
</evidence>
<keyword evidence="7" id="KW-0808">Transferase</keyword>
<dbReference type="EC" id="2.7.11.22" evidence="2"/>
<sequence>MGQSSWLTLACAESTDARWPSHLWLLHSDSLLLTVLLQSTYAPPMDAWSVSGIFTEMFCQNSLFCEDSEADQLGKIFDLIGLPSEDDWPREVSLPGRAFSPKGPRQLQTVVLEMEESAVELLLELLTSNPHKQISAFQSLQHS</sequence>
<dbReference type="GO" id="GO:0007165">
    <property type="term" value="P:signal transduction"/>
    <property type="evidence" value="ECO:0007669"/>
    <property type="project" value="TreeGrafter"/>
</dbReference>
<keyword evidence="14" id="KW-0732">Signal</keyword>
<evidence type="ECO:0000256" key="9">
    <source>
        <dbReference type="ARBA" id="ARBA00022777"/>
    </source>
</evidence>
<dbReference type="GO" id="GO:0004693">
    <property type="term" value="F:cyclin-dependent protein serine/threonine kinase activity"/>
    <property type="evidence" value="ECO:0007669"/>
    <property type="project" value="UniProtKB-EC"/>
</dbReference>
<dbReference type="GO" id="GO:0005737">
    <property type="term" value="C:cytoplasm"/>
    <property type="evidence" value="ECO:0007669"/>
    <property type="project" value="UniProtKB-SubCell"/>
</dbReference>
<protein>
    <recommendedName>
        <fullName evidence="2">cyclin-dependent kinase</fullName>
        <ecNumber evidence="2">2.7.11.22</ecNumber>
    </recommendedName>
</protein>
<dbReference type="AlphaFoldDB" id="G3IF55"/>
<comment type="catalytic activity">
    <reaction evidence="12">
        <text>L-threonyl-[protein] + ATP = O-phospho-L-threonyl-[protein] + ADP + H(+)</text>
        <dbReference type="Rhea" id="RHEA:46608"/>
        <dbReference type="Rhea" id="RHEA-COMP:11060"/>
        <dbReference type="Rhea" id="RHEA-COMP:11605"/>
        <dbReference type="ChEBI" id="CHEBI:15378"/>
        <dbReference type="ChEBI" id="CHEBI:30013"/>
        <dbReference type="ChEBI" id="CHEBI:30616"/>
        <dbReference type="ChEBI" id="CHEBI:61977"/>
        <dbReference type="ChEBI" id="CHEBI:456216"/>
        <dbReference type="EC" id="2.7.11.22"/>
    </reaction>
</comment>
<evidence type="ECO:0000256" key="10">
    <source>
        <dbReference type="ARBA" id="ARBA00022840"/>
    </source>
</evidence>
<keyword evidence="10" id="KW-0067">ATP-binding</keyword>
<dbReference type="Proteomes" id="UP000001075">
    <property type="component" value="Unassembled WGS sequence"/>
</dbReference>
<evidence type="ECO:0000256" key="8">
    <source>
        <dbReference type="ARBA" id="ARBA00022741"/>
    </source>
</evidence>
<feature type="chain" id="PRO_5003445176" description="cyclin-dependent kinase" evidence="14">
    <location>
        <begin position="48"/>
        <end position="143"/>
    </location>
</feature>
<accession>G3IF55</accession>
<evidence type="ECO:0000313" key="16">
    <source>
        <dbReference type="EMBL" id="EGW09911.1"/>
    </source>
</evidence>
<dbReference type="InterPro" id="IPR000719">
    <property type="entry name" value="Prot_kinase_dom"/>
</dbReference>
<dbReference type="GO" id="GO:0010389">
    <property type="term" value="P:regulation of G2/M transition of mitotic cell cycle"/>
    <property type="evidence" value="ECO:0007669"/>
    <property type="project" value="TreeGrafter"/>
</dbReference>
<evidence type="ECO:0000256" key="4">
    <source>
        <dbReference type="ARBA" id="ARBA00022527"/>
    </source>
</evidence>
<keyword evidence="9 16" id="KW-0418">Kinase</keyword>
<evidence type="ECO:0000256" key="7">
    <source>
        <dbReference type="ARBA" id="ARBA00022679"/>
    </source>
</evidence>
<proteinExistence type="predicted"/>
<dbReference type="GO" id="GO:0005524">
    <property type="term" value="F:ATP binding"/>
    <property type="evidence" value="ECO:0007669"/>
    <property type="project" value="UniProtKB-KW"/>
</dbReference>
<keyword evidence="11" id="KW-0131">Cell cycle</keyword>
<keyword evidence="3" id="KW-0963">Cytoplasm</keyword>
<keyword evidence="5" id="KW-0597">Phosphoprotein</keyword>
<dbReference type="GO" id="GO:0010468">
    <property type="term" value="P:regulation of gene expression"/>
    <property type="evidence" value="ECO:0007669"/>
    <property type="project" value="TreeGrafter"/>
</dbReference>
<evidence type="ECO:0000256" key="6">
    <source>
        <dbReference type="ARBA" id="ARBA00022618"/>
    </source>
</evidence>
<keyword evidence="6 16" id="KW-0132">Cell division</keyword>
<reference evidence="17" key="1">
    <citation type="journal article" date="2011" name="Nat. Biotechnol.">
        <title>The genomic sequence of the Chinese hamster ovary (CHO)-K1 cell line.</title>
        <authorList>
            <person name="Xu X."/>
            <person name="Nagarajan H."/>
            <person name="Lewis N.E."/>
            <person name="Pan S."/>
            <person name="Cai Z."/>
            <person name="Liu X."/>
            <person name="Chen W."/>
            <person name="Xie M."/>
            <person name="Wang W."/>
            <person name="Hammond S."/>
            <person name="Andersen M.R."/>
            <person name="Neff N."/>
            <person name="Passarelli B."/>
            <person name="Koh W."/>
            <person name="Fan H.C."/>
            <person name="Wang J."/>
            <person name="Gui Y."/>
            <person name="Lee K.H."/>
            <person name="Betenbaugh M.J."/>
            <person name="Quake S.R."/>
            <person name="Famili I."/>
            <person name="Palsson B.O."/>
            <person name="Wang J."/>
        </authorList>
    </citation>
    <scope>NUCLEOTIDE SEQUENCE [LARGE SCALE GENOMIC DNA]</scope>
    <source>
        <strain evidence="17">CHO K1 cell line</strain>
    </source>
</reference>
<dbReference type="PANTHER" id="PTHR24056">
    <property type="entry name" value="CELL DIVISION PROTEIN KINASE"/>
    <property type="match status" value="1"/>
</dbReference>
<feature type="signal peptide" evidence="14">
    <location>
        <begin position="1"/>
        <end position="47"/>
    </location>
</feature>
<name>G3IF55_CRIGR</name>
<evidence type="ECO:0000256" key="1">
    <source>
        <dbReference type="ARBA" id="ARBA00004496"/>
    </source>
</evidence>
<organism evidence="16 17">
    <name type="scientific">Cricetulus griseus</name>
    <name type="common">Chinese hamster</name>
    <name type="synonym">Cricetulus barabensis griseus</name>
    <dbReference type="NCBI Taxonomy" id="10029"/>
    <lineage>
        <taxon>Eukaryota</taxon>
        <taxon>Metazoa</taxon>
        <taxon>Chordata</taxon>
        <taxon>Craniata</taxon>
        <taxon>Vertebrata</taxon>
        <taxon>Euteleostomi</taxon>
        <taxon>Mammalia</taxon>
        <taxon>Eutheria</taxon>
        <taxon>Euarchontoglires</taxon>
        <taxon>Glires</taxon>
        <taxon>Rodentia</taxon>
        <taxon>Myomorpha</taxon>
        <taxon>Muroidea</taxon>
        <taxon>Cricetidae</taxon>
        <taxon>Cricetinae</taxon>
        <taxon>Cricetulus</taxon>
    </lineage>
</organism>
<evidence type="ECO:0000256" key="12">
    <source>
        <dbReference type="ARBA" id="ARBA00047811"/>
    </source>
</evidence>